<comment type="caution">
    <text evidence="8">The sequence shown here is derived from an EMBL/GenBank/DDBJ whole genome shotgun (WGS) entry which is preliminary data.</text>
</comment>
<name>A0A5A7Q3X6_STRAF</name>
<dbReference type="OrthoDB" id="1890565at2759"/>
<feature type="repeat" description="PPR" evidence="6">
    <location>
        <begin position="504"/>
        <end position="538"/>
    </location>
</feature>
<proteinExistence type="inferred from homology"/>
<evidence type="ECO:0000256" key="7">
    <source>
        <dbReference type="SAM" id="MobiDB-lite"/>
    </source>
</evidence>
<organism evidence="8 9">
    <name type="scientific">Striga asiatica</name>
    <name type="common">Asiatic witchweed</name>
    <name type="synonym">Buchnera asiatica</name>
    <dbReference type="NCBI Taxonomy" id="4170"/>
    <lineage>
        <taxon>Eukaryota</taxon>
        <taxon>Viridiplantae</taxon>
        <taxon>Streptophyta</taxon>
        <taxon>Embryophyta</taxon>
        <taxon>Tracheophyta</taxon>
        <taxon>Spermatophyta</taxon>
        <taxon>Magnoliopsida</taxon>
        <taxon>eudicotyledons</taxon>
        <taxon>Gunneridae</taxon>
        <taxon>Pentapetalae</taxon>
        <taxon>asterids</taxon>
        <taxon>lamiids</taxon>
        <taxon>Lamiales</taxon>
        <taxon>Orobanchaceae</taxon>
        <taxon>Buchnereae</taxon>
        <taxon>Striga</taxon>
    </lineage>
</organism>
<evidence type="ECO:0000313" key="9">
    <source>
        <dbReference type="Proteomes" id="UP000325081"/>
    </source>
</evidence>
<evidence type="ECO:0000256" key="3">
    <source>
        <dbReference type="ARBA" id="ARBA00022737"/>
    </source>
</evidence>
<dbReference type="GO" id="GO:1990904">
    <property type="term" value="C:ribonucleoprotein complex"/>
    <property type="evidence" value="ECO:0007669"/>
    <property type="project" value="UniProtKB-KW"/>
</dbReference>
<dbReference type="GO" id="GO:0003729">
    <property type="term" value="F:mRNA binding"/>
    <property type="evidence" value="ECO:0007669"/>
    <property type="project" value="UniProtKB-ARBA"/>
</dbReference>
<dbReference type="Pfam" id="PF01535">
    <property type="entry name" value="PPR"/>
    <property type="match status" value="3"/>
</dbReference>
<comment type="similarity">
    <text evidence="2">Belongs to the eukaryotic ribosomal protein eL33 family.</text>
</comment>
<gene>
    <name evidence="8" type="ORF">STAS_16514</name>
</gene>
<dbReference type="PROSITE" id="PS01105">
    <property type="entry name" value="RIBOSOMAL_L35AE"/>
    <property type="match status" value="1"/>
</dbReference>
<dbReference type="Pfam" id="PF13812">
    <property type="entry name" value="PPR_3"/>
    <property type="match status" value="1"/>
</dbReference>
<dbReference type="Gene3D" id="1.25.40.10">
    <property type="entry name" value="Tetratricopeptide repeat domain"/>
    <property type="match status" value="3"/>
</dbReference>
<evidence type="ECO:0000256" key="2">
    <source>
        <dbReference type="ARBA" id="ARBA00009269"/>
    </source>
</evidence>
<accession>A0A5A7Q3X6</accession>
<dbReference type="Pfam" id="PF01247">
    <property type="entry name" value="Ribosomal_L35Ae"/>
    <property type="match status" value="1"/>
</dbReference>
<dbReference type="GO" id="GO:0005739">
    <property type="term" value="C:mitochondrion"/>
    <property type="evidence" value="ECO:0007669"/>
    <property type="project" value="TreeGrafter"/>
</dbReference>
<reference evidence="9" key="1">
    <citation type="journal article" date="2019" name="Curr. Biol.">
        <title>Genome Sequence of Striga asiatica Provides Insight into the Evolution of Plant Parasitism.</title>
        <authorList>
            <person name="Yoshida S."/>
            <person name="Kim S."/>
            <person name="Wafula E.K."/>
            <person name="Tanskanen J."/>
            <person name="Kim Y.M."/>
            <person name="Honaas L."/>
            <person name="Yang Z."/>
            <person name="Spallek T."/>
            <person name="Conn C.E."/>
            <person name="Ichihashi Y."/>
            <person name="Cheong K."/>
            <person name="Cui S."/>
            <person name="Der J.P."/>
            <person name="Gundlach H."/>
            <person name="Jiao Y."/>
            <person name="Hori C."/>
            <person name="Ishida J.K."/>
            <person name="Kasahara H."/>
            <person name="Kiba T."/>
            <person name="Kim M.S."/>
            <person name="Koo N."/>
            <person name="Laohavisit A."/>
            <person name="Lee Y.H."/>
            <person name="Lumba S."/>
            <person name="McCourt P."/>
            <person name="Mortimer J.C."/>
            <person name="Mutuku J.M."/>
            <person name="Nomura T."/>
            <person name="Sasaki-Sekimoto Y."/>
            <person name="Seto Y."/>
            <person name="Wang Y."/>
            <person name="Wakatake T."/>
            <person name="Sakakibara H."/>
            <person name="Demura T."/>
            <person name="Yamaguchi S."/>
            <person name="Yoneyama K."/>
            <person name="Manabe R.I."/>
            <person name="Nelson D.C."/>
            <person name="Schulman A.H."/>
            <person name="Timko M.P."/>
            <person name="dePamphilis C.W."/>
            <person name="Choi D."/>
            <person name="Shirasu K."/>
        </authorList>
    </citation>
    <scope>NUCLEOTIDE SEQUENCE [LARGE SCALE GENOMIC DNA]</scope>
    <source>
        <strain evidence="9">cv. UVA1</strain>
    </source>
</reference>
<dbReference type="Gene3D" id="2.40.10.190">
    <property type="entry name" value="translation elongation factor selb, chain A, domain 4"/>
    <property type="match status" value="1"/>
</dbReference>
<protein>
    <submittedName>
        <fullName evidence="8">Pentatricopeptide repeat-containing protein</fullName>
    </submittedName>
</protein>
<dbReference type="InterPro" id="IPR009000">
    <property type="entry name" value="Transl_B-barrel_sf"/>
</dbReference>
<feature type="compositionally biased region" description="Acidic residues" evidence="7">
    <location>
        <begin position="266"/>
        <end position="276"/>
    </location>
</feature>
<dbReference type="AlphaFoldDB" id="A0A5A7Q3X6"/>
<evidence type="ECO:0000256" key="6">
    <source>
        <dbReference type="PROSITE-ProRule" id="PRU00708"/>
    </source>
</evidence>
<dbReference type="InterPro" id="IPR011990">
    <property type="entry name" value="TPR-like_helical_dom_sf"/>
</dbReference>
<keyword evidence="3" id="KW-0677">Repeat</keyword>
<dbReference type="HAMAP" id="MF_00573">
    <property type="entry name" value="Ribosomal_eL33"/>
    <property type="match status" value="1"/>
</dbReference>
<dbReference type="InterPro" id="IPR002885">
    <property type="entry name" value="PPR_rpt"/>
</dbReference>
<keyword evidence="5" id="KW-0687">Ribonucleoprotein</keyword>
<evidence type="ECO:0000256" key="1">
    <source>
        <dbReference type="ARBA" id="ARBA00007626"/>
    </source>
</evidence>
<dbReference type="FunFam" id="2.40.10.190:FF:000001">
    <property type="entry name" value="60S ribosomal protein L35a"/>
    <property type="match status" value="1"/>
</dbReference>
<dbReference type="PROSITE" id="PS51375">
    <property type="entry name" value="PPR"/>
    <property type="match status" value="1"/>
</dbReference>
<dbReference type="InterPro" id="IPR018266">
    <property type="entry name" value="Ribosomal_eL33_CS"/>
</dbReference>
<feature type="compositionally biased region" description="Acidic residues" evidence="7">
    <location>
        <begin position="289"/>
        <end position="304"/>
    </location>
</feature>
<dbReference type="EMBL" id="BKCP01005772">
    <property type="protein sequence ID" value="GER39873.1"/>
    <property type="molecule type" value="Genomic_DNA"/>
</dbReference>
<feature type="region of interest" description="Disordered" evidence="7">
    <location>
        <begin position="258"/>
        <end position="304"/>
    </location>
</feature>
<dbReference type="PANTHER" id="PTHR45717">
    <property type="entry name" value="OS12G0527900 PROTEIN"/>
    <property type="match status" value="1"/>
</dbReference>
<dbReference type="Proteomes" id="UP000325081">
    <property type="component" value="Unassembled WGS sequence"/>
</dbReference>
<keyword evidence="9" id="KW-1185">Reference proteome</keyword>
<evidence type="ECO:0000313" key="8">
    <source>
        <dbReference type="EMBL" id="GER39873.1"/>
    </source>
</evidence>
<dbReference type="SUPFAM" id="SSF50447">
    <property type="entry name" value="Translation proteins"/>
    <property type="match status" value="1"/>
</dbReference>
<evidence type="ECO:0000256" key="4">
    <source>
        <dbReference type="ARBA" id="ARBA00022980"/>
    </source>
</evidence>
<dbReference type="PANTHER" id="PTHR45717:SF15">
    <property type="entry name" value="AGL218WP"/>
    <property type="match status" value="1"/>
</dbReference>
<evidence type="ECO:0000256" key="5">
    <source>
        <dbReference type="ARBA" id="ARBA00023274"/>
    </source>
</evidence>
<comment type="similarity">
    <text evidence="1">Belongs to the PPR family. P subfamily.</text>
</comment>
<sequence>MVKGRQGERVRLYVRGTILGYKRSKSNQYPNTSLIQIEGVNTQEEVSWYLGKRMAYIYKAKVKKNGSHYRCIWGKVTRPHGNSGVVRAKFKSNLPPKSMGDRPPPEDRIVSTPGTTGIGGNQGKAIATDLPQGCPQPPSEHDRRCSPPFLARSGAHLLERRPLQGRISNGPLLPLHRTLGEPEGCCFKSPRISNNRHVGTSKSFASAQGALWLLSFQESRIKFQNHPDFMCKARDRKILLGKSHSPYPSMKVRAFCSGTEAKSKDQEDDSEEDAFSELESPAQKGPSLEENDDESLSESDFLEGETIDDDDVANELEIIESETNATGKTKSSRKIFNSTMAEAIMASPTLRFSEAAEKWIKEGNEVTQDQISLTIGCFRKRRMFNTALQFSEWLESTGRFIPSAKNYASRLDLIAKARGVHKAEEYIQYVPDSYRGEIVFSTLLANFVSARDVNKSEDLFCKMKNLFPLTPFPCNLLLLLYQRVDKNKISRVLTIMENENVKPNHFTYHILIDTKGQLGDIPGMEQVVETMKKSSCGPNFKTQLTLARHYASNRLLDKSEAILKKIEGGNLVKNRWTVKFLLPVYGLLGKADEVRRLWRACGPESPSFNECLAAIDAFGRVGLVEEAEGAFRKLEGGMKKPSLKHFIALLKVYTNHKMVEKGKDLVERMAESKCYVGPHTWDALVRLYVESGEVERADSILEKAGGLKNKKQKKPLMGSYLAVLDVYAGRGDVANAEKIFRWMKQAGYPAAVKPYKSLLYAYINGKVPAYGFQERLKGDNVVPSNALSSLVARSDVLWKSTFAEL</sequence>
<dbReference type="InterPro" id="IPR001780">
    <property type="entry name" value="Ribosomal_eL33"/>
</dbReference>
<dbReference type="GO" id="GO:0003735">
    <property type="term" value="F:structural constituent of ribosome"/>
    <property type="evidence" value="ECO:0007669"/>
    <property type="project" value="InterPro"/>
</dbReference>
<dbReference type="GO" id="GO:0006412">
    <property type="term" value="P:translation"/>
    <property type="evidence" value="ECO:0007669"/>
    <property type="project" value="InterPro"/>
</dbReference>
<dbReference type="GO" id="GO:0005840">
    <property type="term" value="C:ribosome"/>
    <property type="evidence" value="ECO:0007669"/>
    <property type="project" value="UniProtKB-KW"/>
</dbReference>
<keyword evidence="4" id="KW-0689">Ribosomal protein</keyword>
<dbReference type="InterPro" id="IPR038661">
    <property type="entry name" value="Ribosomal_eL33_sf"/>
</dbReference>